<sequence length="92" mass="10681">MQFGNAIRIQRVIKGYSQEYMASRLNISQNAYSKLEREETELSVRRIYEIAEILEVSVYQLLPDVRSSSVVNLSGLGRWVIKSKSFFNTLFD</sequence>
<dbReference type="PROSITE" id="PS50943">
    <property type="entry name" value="HTH_CROC1"/>
    <property type="match status" value="1"/>
</dbReference>
<keyword evidence="1" id="KW-0238">DNA-binding</keyword>
<dbReference type="GO" id="GO:0003677">
    <property type="term" value="F:DNA binding"/>
    <property type="evidence" value="ECO:0007669"/>
    <property type="project" value="UniProtKB-KW"/>
</dbReference>
<dbReference type="EMBL" id="CP017141">
    <property type="protein sequence ID" value="AOM75769.1"/>
    <property type="molecule type" value="Genomic_DNA"/>
</dbReference>
<evidence type="ECO:0000313" key="4">
    <source>
        <dbReference type="Proteomes" id="UP000094313"/>
    </source>
</evidence>
<protein>
    <recommendedName>
        <fullName evidence="2">HTH cro/C1-type domain-containing protein</fullName>
    </recommendedName>
</protein>
<dbReference type="AlphaFoldDB" id="A0A1D7QB06"/>
<name>A0A1D7QB06_9SPHI</name>
<accession>A0A1D7QB06</accession>
<dbReference type="SUPFAM" id="SSF47413">
    <property type="entry name" value="lambda repressor-like DNA-binding domains"/>
    <property type="match status" value="1"/>
</dbReference>
<organism evidence="3 4">
    <name type="scientific">Pedobacter steynii</name>
    <dbReference type="NCBI Taxonomy" id="430522"/>
    <lineage>
        <taxon>Bacteria</taxon>
        <taxon>Pseudomonadati</taxon>
        <taxon>Bacteroidota</taxon>
        <taxon>Sphingobacteriia</taxon>
        <taxon>Sphingobacteriales</taxon>
        <taxon>Sphingobacteriaceae</taxon>
        <taxon>Pedobacter</taxon>
    </lineage>
</organism>
<dbReference type="OrthoDB" id="1122522at2"/>
<dbReference type="PANTHER" id="PTHR46558:SF4">
    <property type="entry name" value="DNA-BIDING PHAGE PROTEIN"/>
    <property type="match status" value="1"/>
</dbReference>
<dbReference type="Gene3D" id="1.10.260.40">
    <property type="entry name" value="lambda repressor-like DNA-binding domains"/>
    <property type="match status" value="1"/>
</dbReference>
<gene>
    <name evidence="3" type="ORF">BFS30_00430</name>
</gene>
<feature type="domain" description="HTH cro/C1-type" evidence="2">
    <location>
        <begin position="7"/>
        <end position="61"/>
    </location>
</feature>
<keyword evidence="4" id="KW-1185">Reference proteome</keyword>
<dbReference type="CDD" id="cd00093">
    <property type="entry name" value="HTH_XRE"/>
    <property type="match status" value="1"/>
</dbReference>
<dbReference type="KEGG" id="psty:BFS30_00430"/>
<reference evidence="3 4" key="1">
    <citation type="submission" date="2016-08" db="EMBL/GenBank/DDBJ databases">
        <authorList>
            <person name="Seilhamer J.J."/>
        </authorList>
    </citation>
    <scope>NUCLEOTIDE SEQUENCE [LARGE SCALE GENOMIC DNA]</scope>
    <source>
        <strain evidence="3 4">DX4</strain>
    </source>
</reference>
<dbReference type="PANTHER" id="PTHR46558">
    <property type="entry name" value="TRACRIPTIONAL REGULATORY PROTEIN-RELATED-RELATED"/>
    <property type="match status" value="1"/>
</dbReference>
<evidence type="ECO:0000313" key="3">
    <source>
        <dbReference type="EMBL" id="AOM75769.1"/>
    </source>
</evidence>
<dbReference type="Proteomes" id="UP000094313">
    <property type="component" value="Chromosome"/>
</dbReference>
<dbReference type="SMART" id="SM00530">
    <property type="entry name" value="HTH_XRE"/>
    <property type="match status" value="1"/>
</dbReference>
<dbReference type="InterPro" id="IPR001387">
    <property type="entry name" value="Cro/C1-type_HTH"/>
</dbReference>
<dbReference type="InterPro" id="IPR010982">
    <property type="entry name" value="Lambda_DNA-bd_dom_sf"/>
</dbReference>
<proteinExistence type="predicted"/>
<dbReference type="Pfam" id="PF01381">
    <property type="entry name" value="HTH_3"/>
    <property type="match status" value="1"/>
</dbReference>
<evidence type="ECO:0000259" key="2">
    <source>
        <dbReference type="PROSITE" id="PS50943"/>
    </source>
</evidence>
<dbReference type="RefSeq" id="WP_069377467.1">
    <property type="nucleotide sequence ID" value="NZ_CP017141.1"/>
</dbReference>
<evidence type="ECO:0000256" key="1">
    <source>
        <dbReference type="ARBA" id="ARBA00023125"/>
    </source>
</evidence>